<evidence type="ECO:0000256" key="5">
    <source>
        <dbReference type="ARBA" id="ARBA00022856"/>
    </source>
</evidence>
<dbReference type="GO" id="GO:0015031">
    <property type="term" value="P:protein transport"/>
    <property type="evidence" value="ECO:0007669"/>
    <property type="project" value="UniProtKB-KW"/>
</dbReference>
<reference evidence="11 12" key="1">
    <citation type="submission" date="2019-02" db="EMBL/GenBank/DDBJ databases">
        <title>Genome sequencing of the rare red list fungi Antrodiella citrinella (Flaviporus citrinellus).</title>
        <authorList>
            <person name="Buettner E."/>
            <person name="Kellner H."/>
        </authorList>
    </citation>
    <scope>NUCLEOTIDE SEQUENCE [LARGE SCALE GENOMIC DNA]</scope>
    <source>
        <strain evidence="11 12">DSM 108506</strain>
    </source>
</reference>
<feature type="transmembrane region" description="Helical" evidence="10">
    <location>
        <begin position="672"/>
        <end position="698"/>
    </location>
</feature>
<dbReference type="AlphaFoldDB" id="A0A4S4MU33"/>
<feature type="transmembrane region" description="Helical" evidence="10">
    <location>
        <begin position="155"/>
        <end position="175"/>
    </location>
</feature>
<dbReference type="NCBIfam" id="TIGR00728">
    <property type="entry name" value="OPT_sfam"/>
    <property type="match status" value="1"/>
</dbReference>
<feature type="compositionally biased region" description="Basic and acidic residues" evidence="9">
    <location>
        <begin position="11"/>
        <end position="30"/>
    </location>
</feature>
<keyword evidence="4 10" id="KW-0812">Transmembrane</keyword>
<dbReference type="GO" id="GO:0016020">
    <property type="term" value="C:membrane"/>
    <property type="evidence" value="ECO:0007669"/>
    <property type="project" value="UniProtKB-SubCell"/>
</dbReference>
<feature type="transmembrane region" description="Helical" evidence="10">
    <location>
        <begin position="502"/>
        <end position="523"/>
    </location>
</feature>
<keyword evidence="6" id="KW-0653">Protein transport</keyword>
<feature type="transmembrane region" description="Helical" evidence="10">
    <location>
        <begin position="476"/>
        <end position="495"/>
    </location>
</feature>
<dbReference type="Pfam" id="PF03169">
    <property type="entry name" value="OPT"/>
    <property type="match status" value="1"/>
</dbReference>
<evidence type="ECO:0000313" key="12">
    <source>
        <dbReference type="Proteomes" id="UP000308730"/>
    </source>
</evidence>
<evidence type="ECO:0000256" key="6">
    <source>
        <dbReference type="ARBA" id="ARBA00022927"/>
    </source>
</evidence>
<protein>
    <recommendedName>
        <fullName evidence="13">OPT family small oligopeptide transporter</fullName>
    </recommendedName>
</protein>
<proteinExistence type="inferred from homology"/>
<evidence type="ECO:0000256" key="7">
    <source>
        <dbReference type="ARBA" id="ARBA00022989"/>
    </source>
</evidence>
<evidence type="ECO:0000256" key="1">
    <source>
        <dbReference type="ARBA" id="ARBA00004141"/>
    </source>
</evidence>
<gene>
    <name evidence="11" type="ORF">EUX98_g5364</name>
</gene>
<dbReference type="OrthoDB" id="9986677at2759"/>
<feature type="transmembrane region" description="Helical" evidence="10">
    <location>
        <begin position="632"/>
        <end position="652"/>
    </location>
</feature>
<feature type="region of interest" description="Disordered" evidence="9">
    <location>
        <begin position="1"/>
        <end position="30"/>
    </location>
</feature>
<feature type="transmembrane region" description="Helical" evidence="10">
    <location>
        <begin position="326"/>
        <end position="344"/>
    </location>
</feature>
<evidence type="ECO:0000256" key="4">
    <source>
        <dbReference type="ARBA" id="ARBA00022692"/>
    </source>
</evidence>
<feature type="transmembrane region" description="Helical" evidence="10">
    <location>
        <begin position="563"/>
        <end position="582"/>
    </location>
</feature>
<feature type="transmembrane region" description="Helical" evidence="10">
    <location>
        <begin position="452"/>
        <end position="470"/>
    </location>
</feature>
<feature type="transmembrane region" description="Helical" evidence="10">
    <location>
        <begin position="113"/>
        <end position="135"/>
    </location>
</feature>
<keyword evidence="7 10" id="KW-1133">Transmembrane helix</keyword>
<comment type="caution">
    <text evidence="11">The sequence shown here is derived from an EMBL/GenBank/DDBJ whole genome shotgun (WGS) entry which is preliminary data.</text>
</comment>
<dbReference type="GO" id="GO:0035673">
    <property type="term" value="F:oligopeptide transmembrane transporter activity"/>
    <property type="evidence" value="ECO:0007669"/>
    <property type="project" value="InterPro"/>
</dbReference>
<dbReference type="PANTHER" id="PTHR22601">
    <property type="entry name" value="ISP4 LIKE PROTEIN"/>
    <property type="match status" value="1"/>
</dbReference>
<feature type="transmembrane region" description="Helical" evidence="10">
    <location>
        <begin position="246"/>
        <end position="264"/>
    </location>
</feature>
<accession>A0A4S4MU33</accession>
<evidence type="ECO:0000256" key="2">
    <source>
        <dbReference type="ARBA" id="ARBA00008807"/>
    </source>
</evidence>
<dbReference type="Proteomes" id="UP000308730">
    <property type="component" value="Unassembled WGS sequence"/>
</dbReference>
<evidence type="ECO:0000256" key="9">
    <source>
        <dbReference type="SAM" id="MobiDB-lite"/>
    </source>
</evidence>
<dbReference type="EMBL" id="SGPM01000155">
    <property type="protein sequence ID" value="THH28828.1"/>
    <property type="molecule type" value="Genomic_DNA"/>
</dbReference>
<feature type="transmembrane region" description="Helical" evidence="10">
    <location>
        <begin position="88"/>
        <end position="107"/>
    </location>
</feature>
<keyword evidence="12" id="KW-1185">Reference proteome</keyword>
<keyword evidence="3" id="KW-0813">Transport</keyword>
<evidence type="ECO:0008006" key="13">
    <source>
        <dbReference type="Google" id="ProtNLM"/>
    </source>
</evidence>
<evidence type="ECO:0000256" key="8">
    <source>
        <dbReference type="ARBA" id="ARBA00023136"/>
    </source>
</evidence>
<evidence type="ECO:0000313" key="11">
    <source>
        <dbReference type="EMBL" id="THH28828.1"/>
    </source>
</evidence>
<dbReference type="InterPro" id="IPR004648">
    <property type="entry name" value="Oligpept_transpt"/>
</dbReference>
<keyword evidence="8 10" id="KW-0472">Membrane</keyword>
<keyword evidence="5" id="KW-0571">Peptide transport</keyword>
<name>A0A4S4MU33_9APHY</name>
<sequence length="761" mass="84802">MSTVNELPQYDDDKLQNADDSSYEKKSVSEDAEVITEKKLEEVEAFEARLAHDEATDEEYLIQDAHDVAIKVLSTHDEPELQAVTFRAIFLGLGFSAFGAVLAQIYYFKPQTLNVSILFLLVLSYWFGNGMAMFLPSRGYFRYINPGPFNIKEHVALIIMSSTAASSATAIQVISVQDLYYNNELNAGVAIFTLIGSQLLGYGYAGLLSDVLVKPTKCFWPQNISTANLFQALHYDNQMTSKRVRLFWIVFSCLFVWEIIPQWIFPLLTGVSIFCLANNTNTVFRNIFGGASNNEGMALLSWCFDWNLIGSGCLYSPLWLQINQDIGIFLTYILMAGVYYGNIWHGKDFPFMSQAIFASDGTQYNQTALLTNGRFDPASYAELGPAWFSATNALYLITSNLSLGATVTHVVLYHWRDLAPFVRSLNPWNKTPLVINDVHYEKMKVYKPIPKWWFFIVLLAAYAIAQATNYTGHSGMPWWCLTVLAFISFIFCALYGTLAATIGFYEFTSSGTGFFQMITAYVLPGQPVANMYGALYGQHPMIQGIALLQDLKLGQYVKLAPRVTFSMQLIGTVVGAILNYVMMKSIISSNRTALLSVAGTRLWSGQNAQGYNSNAISWGALAPQMFGPGATYFMVPISLAIGVVCPLPLYFAHRMWPKLGLDNFSTPIILQYSAFLSVGINTSVNPSMVIGLFSQWFVRTRYPRWFTKYNYVVAAALDGGTQVISFMLNFAVFGASGVAHPFPTWWGNDINLSADRCAPAS</sequence>
<evidence type="ECO:0000256" key="10">
    <source>
        <dbReference type="SAM" id="Phobius"/>
    </source>
</evidence>
<dbReference type="InterPro" id="IPR004813">
    <property type="entry name" value="OPT"/>
</dbReference>
<evidence type="ECO:0000256" key="3">
    <source>
        <dbReference type="ARBA" id="ARBA00022448"/>
    </source>
</evidence>
<comment type="subcellular location">
    <subcellularLocation>
        <location evidence="1">Membrane</location>
        <topology evidence="1">Multi-pass membrane protein</topology>
    </subcellularLocation>
</comment>
<organism evidence="11 12">
    <name type="scientific">Antrodiella citrinella</name>
    <dbReference type="NCBI Taxonomy" id="2447956"/>
    <lineage>
        <taxon>Eukaryota</taxon>
        <taxon>Fungi</taxon>
        <taxon>Dikarya</taxon>
        <taxon>Basidiomycota</taxon>
        <taxon>Agaricomycotina</taxon>
        <taxon>Agaricomycetes</taxon>
        <taxon>Polyporales</taxon>
        <taxon>Steccherinaceae</taxon>
        <taxon>Antrodiella</taxon>
    </lineage>
</organism>
<comment type="similarity">
    <text evidence="2">Belongs to the oligopeptide OPT transporter family.</text>
</comment>
<feature type="transmembrane region" description="Helical" evidence="10">
    <location>
        <begin position="187"/>
        <end position="207"/>
    </location>
</feature>